<organism evidence="2 3">
    <name type="scientific">Erythrobacter litoralis (strain HTCC2594)</name>
    <dbReference type="NCBI Taxonomy" id="314225"/>
    <lineage>
        <taxon>Bacteria</taxon>
        <taxon>Pseudomonadati</taxon>
        <taxon>Pseudomonadota</taxon>
        <taxon>Alphaproteobacteria</taxon>
        <taxon>Sphingomonadales</taxon>
        <taxon>Erythrobacteraceae</taxon>
        <taxon>Erythrobacter/Porphyrobacter group</taxon>
        <taxon>Erythrobacter</taxon>
    </lineage>
</organism>
<dbReference type="PROSITE" id="PS50244">
    <property type="entry name" value="S5A_REDUCTASE"/>
    <property type="match status" value="1"/>
</dbReference>
<evidence type="ECO:0000313" key="3">
    <source>
        <dbReference type="Proteomes" id="UP000008808"/>
    </source>
</evidence>
<keyword evidence="3" id="KW-1185">Reference proteome</keyword>
<dbReference type="eggNOG" id="COG3752">
    <property type="taxonomic scope" value="Bacteria"/>
</dbReference>
<sequence>MAGKSAKSLIVVAIAAAGGLAFGWFAGSDSVEWSGTSVFFLCTLVALAVNWIAFVPAAIAQTEKYYDLTGSITYTAMILTALALAAPHDARAWVVAAMVLVWTGRLGIFLFKRISKDGGDSRFDTIKVHPARFLVAWTLQALWGIFTAAAAIAIITTSDPAPLGAFFWLGAALWLFGFGIEVVADQQKRAFKHDDANEGEFIKSGLWAWSQHPNYFGEIVLWTGIAAMAVPLLSGWSWLVLISPIFVYILLTSVSGIPMLDRKAIKRWGEREDFIRYRKQTPKLIPLPPKS</sequence>
<dbReference type="STRING" id="314225.ELI_11450"/>
<dbReference type="InterPro" id="IPR010721">
    <property type="entry name" value="UstE-like"/>
</dbReference>
<keyword evidence="1" id="KW-1133">Transmembrane helix</keyword>
<dbReference type="KEGG" id="eli:ELI_11450"/>
<dbReference type="EMBL" id="CP000157">
    <property type="protein sequence ID" value="ABC64382.1"/>
    <property type="molecule type" value="Genomic_DNA"/>
</dbReference>
<keyword evidence="1" id="KW-0812">Transmembrane</keyword>
<feature type="transmembrane region" description="Helical" evidence="1">
    <location>
        <begin position="33"/>
        <end position="53"/>
    </location>
</feature>
<name>Q2N7F9_ERYLH</name>
<feature type="transmembrane region" description="Helical" evidence="1">
    <location>
        <begin position="215"/>
        <end position="233"/>
    </location>
</feature>
<evidence type="ECO:0000256" key="1">
    <source>
        <dbReference type="SAM" id="Phobius"/>
    </source>
</evidence>
<gene>
    <name evidence="2" type="ordered locus">ELI_11450</name>
</gene>
<dbReference type="OrthoDB" id="9779233at2"/>
<dbReference type="HOGENOM" id="CLU_043418_1_0_5"/>
<accession>Q2N7F9</accession>
<dbReference type="GO" id="GO:0016020">
    <property type="term" value="C:membrane"/>
    <property type="evidence" value="ECO:0007669"/>
    <property type="project" value="TreeGrafter"/>
</dbReference>
<dbReference type="PANTHER" id="PTHR32251">
    <property type="entry name" value="3-OXO-5-ALPHA-STEROID 4-DEHYDROGENASE"/>
    <property type="match status" value="1"/>
</dbReference>
<dbReference type="PANTHER" id="PTHR32251:SF17">
    <property type="entry name" value="STEROID 5-ALPHA REDUCTASE C-TERMINAL DOMAIN-CONTAINING PROTEIN"/>
    <property type="match status" value="1"/>
</dbReference>
<feature type="transmembrane region" description="Helical" evidence="1">
    <location>
        <begin position="161"/>
        <end position="184"/>
    </location>
</feature>
<feature type="transmembrane region" description="Helical" evidence="1">
    <location>
        <begin position="239"/>
        <end position="260"/>
    </location>
</feature>
<protein>
    <submittedName>
        <fullName evidence="2">Membrane protein, putative</fullName>
    </submittedName>
</protein>
<feature type="transmembrane region" description="Helical" evidence="1">
    <location>
        <begin position="65"/>
        <end position="86"/>
    </location>
</feature>
<dbReference type="Pfam" id="PF06966">
    <property type="entry name" value="DUF1295"/>
    <property type="match status" value="1"/>
</dbReference>
<feature type="transmembrane region" description="Helical" evidence="1">
    <location>
        <begin position="92"/>
        <end position="111"/>
    </location>
</feature>
<feature type="transmembrane region" description="Helical" evidence="1">
    <location>
        <begin position="132"/>
        <end position="155"/>
    </location>
</feature>
<keyword evidence="1" id="KW-0472">Membrane</keyword>
<dbReference type="RefSeq" id="WP_011415205.1">
    <property type="nucleotide sequence ID" value="NC_007722.1"/>
</dbReference>
<reference evidence="3" key="1">
    <citation type="journal article" date="2009" name="J. Bacteriol.">
        <title>Complete genome sequence of Erythrobacter litoralis HTCC2594.</title>
        <authorList>
            <person name="Oh H.M."/>
            <person name="Giovannoni S.J."/>
            <person name="Ferriera S."/>
            <person name="Johnson J."/>
            <person name="Cho J.C."/>
        </authorList>
    </citation>
    <scope>NUCLEOTIDE SEQUENCE [LARGE SCALE GENOMIC DNA]</scope>
    <source>
        <strain evidence="3">HTCC2594</strain>
    </source>
</reference>
<dbReference type="AlphaFoldDB" id="Q2N7F9"/>
<dbReference type="Gene3D" id="1.20.120.1630">
    <property type="match status" value="1"/>
</dbReference>
<dbReference type="Proteomes" id="UP000008808">
    <property type="component" value="Chromosome"/>
</dbReference>
<evidence type="ECO:0000313" key="2">
    <source>
        <dbReference type="EMBL" id="ABC64382.1"/>
    </source>
</evidence>
<proteinExistence type="predicted"/>
<feature type="transmembrane region" description="Helical" evidence="1">
    <location>
        <begin position="9"/>
        <end position="27"/>
    </location>
</feature>